<dbReference type="KEGG" id="kqi:F1D05_18630"/>
<proteinExistence type="inferred from homology"/>
<feature type="transmembrane region" description="Helical" evidence="9">
    <location>
        <begin position="343"/>
        <end position="361"/>
    </location>
</feature>
<feature type="transmembrane region" description="Helical" evidence="9">
    <location>
        <begin position="292"/>
        <end position="311"/>
    </location>
</feature>
<dbReference type="Proteomes" id="UP000515563">
    <property type="component" value="Chromosome"/>
</dbReference>
<evidence type="ECO:0000313" key="11">
    <source>
        <dbReference type="Proteomes" id="UP000515563"/>
    </source>
</evidence>
<keyword evidence="6 9" id="KW-0472">Membrane</keyword>
<dbReference type="AlphaFoldDB" id="A0A7G6X001"/>
<dbReference type="GO" id="GO:0005886">
    <property type="term" value="C:plasma membrane"/>
    <property type="evidence" value="ECO:0007669"/>
    <property type="project" value="UniProtKB-SubCell"/>
</dbReference>
<gene>
    <name evidence="10" type="ORF">F1D05_18630</name>
</gene>
<feature type="transmembrane region" description="Helical" evidence="9">
    <location>
        <begin position="373"/>
        <end position="393"/>
    </location>
</feature>
<evidence type="ECO:0000256" key="6">
    <source>
        <dbReference type="ARBA" id="ARBA00023136"/>
    </source>
</evidence>
<comment type="similarity">
    <text evidence="7">Belongs to the glycosyltransferase 87 family.</text>
</comment>
<evidence type="ECO:0000313" key="10">
    <source>
        <dbReference type="EMBL" id="QNE19566.1"/>
    </source>
</evidence>
<organism evidence="10 11">
    <name type="scientific">Kribbella qitaiheensis</name>
    <dbReference type="NCBI Taxonomy" id="1544730"/>
    <lineage>
        <taxon>Bacteria</taxon>
        <taxon>Bacillati</taxon>
        <taxon>Actinomycetota</taxon>
        <taxon>Actinomycetes</taxon>
        <taxon>Propionibacteriales</taxon>
        <taxon>Kribbellaceae</taxon>
        <taxon>Kribbella</taxon>
    </lineage>
</organism>
<keyword evidence="4 9" id="KW-0812">Transmembrane</keyword>
<feature type="transmembrane region" description="Helical" evidence="9">
    <location>
        <begin position="231"/>
        <end position="249"/>
    </location>
</feature>
<protein>
    <submittedName>
        <fullName evidence="10">DUF2029 domain-containing protein</fullName>
    </submittedName>
</protein>
<reference evidence="10 11" key="2">
    <citation type="journal article" date="2020" name="Microbiol. Resour. Announc.">
        <title>Antarctic desert soil bacteria exhibit high novel natural product potential, evaluated through long-read genome sequencing and comparative genomics.</title>
        <authorList>
            <person name="Benaud N."/>
            <person name="Edwards R.J."/>
            <person name="Amos T.G."/>
            <person name="D'Agostino P.M."/>
            <person name="Gutierrez-Chavez C."/>
            <person name="Montgomery K."/>
            <person name="Nicetic I."/>
            <person name="Ferrari B.C."/>
        </authorList>
    </citation>
    <scope>NUCLEOTIDE SEQUENCE [LARGE SCALE GENOMIC DNA]</scope>
    <source>
        <strain evidence="10 11">SPB151</strain>
    </source>
</reference>
<keyword evidence="2" id="KW-1003">Cell membrane</keyword>
<comment type="subcellular location">
    <subcellularLocation>
        <location evidence="1">Cell membrane</location>
        <topology evidence="1">Multi-pass membrane protein</topology>
    </subcellularLocation>
</comment>
<evidence type="ECO:0000256" key="5">
    <source>
        <dbReference type="ARBA" id="ARBA00022989"/>
    </source>
</evidence>
<reference evidence="11" key="1">
    <citation type="submission" date="2019-09" db="EMBL/GenBank/DDBJ databases">
        <title>Antimicrobial potential of Antarctic Bacteria.</title>
        <authorList>
            <person name="Benaud N."/>
            <person name="Edwards R.J."/>
            <person name="Ferrari B.C."/>
        </authorList>
    </citation>
    <scope>NUCLEOTIDE SEQUENCE [LARGE SCALE GENOMIC DNA]</scope>
    <source>
        <strain evidence="11">SPB151</strain>
    </source>
</reference>
<evidence type="ECO:0000256" key="2">
    <source>
        <dbReference type="ARBA" id="ARBA00022475"/>
    </source>
</evidence>
<evidence type="ECO:0000256" key="7">
    <source>
        <dbReference type="ARBA" id="ARBA00024033"/>
    </source>
</evidence>
<feature type="transmembrane region" description="Helical" evidence="9">
    <location>
        <begin position="203"/>
        <end position="224"/>
    </location>
</feature>
<evidence type="ECO:0000256" key="8">
    <source>
        <dbReference type="SAM" id="MobiDB-lite"/>
    </source>
</evidence>
<dbReference type="Pfam" id="PF09594">
    <property type="entry name" value="GT87"/>
    <property type="match status" value="1"/>
</dbReference>
<dbReference type="InterPro" id="IPR018584">
    <property type="entry name" value="GT87"/>
</dbReference>
<feature type="transmembrane region" description="Helical" evidence="9">
    <location>
        <begin position="318"/>
        <end position="337"/>
    </location>
</feature>
<feature type="transmembrane region" description="Helical" evidence="9">
    <location>
        <begin position="151"/>
        <end position="168"/>
    </location>
</feature>
<sequence length="442" mass="47275">MTISPVRPTPEPAPDRPLVTAGRSTPTAPLFSAVTVRITRRPVLALSLAAAAFLVICAWSWSPTSLQYDLRVYVVSARAFLHGQDIYTAHLAFPKDMALGFTYPPFAALVFAPIALLSTGAGRAVMTLTSAMALLVSGTATVRAIRPQWSTYRVMASGLALGAAGLALEPVRSSFDLGQINLVLLAMLLVDLLGHLPRRFRGVLVGVATGIKLTPGIFIIYLLVTRRYREAATASAATVGTMVLGAVAMPDASRQFWGHFIFDPSRPGATHFISNQALRGVFARLAGGIQGIGPAWLLAVAITCAVGFLAARRAYDRGYLLESILLTATVGLLVSPISWTGHWVWAIPACALLWTRAVEAYQAGGVRTARFRVLAGLAALWTVTMAVGLPWRAPYLSDKEYHHHGFQLFVGNSYAVCAVALLLAAAYEFRRKGANLLSGSGF</sequence>
<feature type="transmembrane region" description="Helical" evidence="9">
    <location>
        <begin position="97"/>
        <end position="117"/>
    </location>
</feature>
<keyword evidence="11" id="KW-1185">Reference proteome</keyword>
<evidence type="ECO:0000256" key="1">
    <source>
        <dbReference type="ARBA" id="ARBA00004651"/>
    </source>
</evidence>
<feature type="region of interest" description="Disordered" evidence="8">
    <location>
        <begin position="1"/>
        <end position="24"/>
    </location>
</feature>
<keyword evidence="3" id="KW-0808">Transferase</keyword>
<keyword evidence="5 9" id="KW-1133">Transmembrane helix</keyword>
<feature type="transmembrane region" description="Helical" evidence="9">
    <location>
        <begin position="405"/>
        <end position="427"/>
    </location>
</feature>
<dbReference type="EMBL" id="CP043661">
    <property type="protein sequence ID" value="QNE19566.1"/>
    <property type="molecule type" value="Genomic_DNA"/>
</dbReference>
<dbReference type="GO" id="GO:0016758">
    <property type="term" value="F:hexosyltransferase activity"/>
    <property type="evidence" value="ECO:0007669"/>
    <property type="project" value="InterPro"/>
</dbReference>
<evidence type="ECO:0000256" key="3">
    <source>
        <dbReference type="ARBA" id="ARBA00022679"/>
    </source>
</evidence>
<accession>A0A7G6X001</accession>
<feature type="transmembrane region" description="Helical" evidence="9">
    <location>
        <begin position="43"/>
        <end position="61"/>
    </location>
</feature>
<evidence type="ECO:0000256" key="9">
    <source>
        <dbReference type="SAM" id="Phobius"/>
    </source>
</evidence>
<evidence type="ECO:0000256" key="4">
    <source>
        <dbReference type="ARBA" id="ARBA00022692"/>
    </source>
</evidence>
<name>A0A7G6X001_9ACTN</name>